<organism evidence="2 3">
    <name type="scientific">Aquicoccus porphyridii</name>
    <dbReference type="NCBI Taxonomy" id="1852029"/>
    <lineage>
        <taxon>Bacteria</taxon>
        <taxon>Pseudomonadati</taxon>
        <taxon>Pseudomonadota</taxon>
        <taxon>Alphaproteobacteria</taxon>
        <taxon>Rhodobacterales</taxon>
        <taxon>Paracoccaceae</taxon>
        <taxon>Aquicoccus</taxon>
    </lineage>
</organism>
<reference evidence="2 3" key="1">
    <citation type="submission" date="2019-07" db="EMBL/GenBank/DDBJ databases">
        <title>Aquicoccus porphyridii gen. nov., sp. nov., isolated from a small marine red alga, Porphyridium marinum.</title>
        <authorList>
            <person name="Liu L."/>
        </authorList>
    </citation>
    <scope>NUCLEOTIDE SEQUENCE [LARGE SCALE GENOMIC DNA]</scope>
    <source>
        <strain evidence="2 3">L1 8-17</strain>
    </source>
</reference>
<dbReference type="Proteomes" id="UP000325291">
    <property type="component" value="Unassembled WGS sequence"/>
</dbReference>
<accession>A0A5A9ZGL9</accession>
<sequence length="291" mass="30554">MTGTTQQRGLLVLGASGNLGRMLMRHWQAGGPDGWSTTWQYRENPPANGIRWQPGEPAPAALSSIGAVLALWGVTPRTSGATPSDMAENTTLAIRAMELAAILGAERVLHCSSAAVYVPGPEPLGEDAAGGDINAYGRAKLDMEQAIADWCAEHPGGPGAVIMRIANMSGADALFTTIQNGARRVTLDWFASGEGPSRSYISVRGLAQAIETLLDCPIDPVPMILNVATQPPLSMEAIARAAGCGVDWRTAPEGAAPLVWLDTGRLERLTELPEESAASLVDEWCDGESAA</sequence>
<evidence type="ECO:0000313" key="2">
    <source>
        <dbReference type="EMBL" id="KAA0916125.1"/>
    </source>
</evidence>
<comment type="caution">
    <text evidence="2">The sequence shown here is derived from an EMBL/GenBank/DDBJ whole genome shotgun (WGS) entry which is preliminary data.</text>
</comment>
<dbReference type="RefSeq" id="WP_146611059.1">
    <property type="nucleotide sequence ID" value="NZ_VINQ01000006.1"/>
</dbReference>
<dbReference type="InterPro" id="IPR036291">
    <property type="entry name" value="NAD(P)-bd_dom_sf"/>
</dbReference>
<dbReference type="AlphaFoldDB" id="A0A5A9ZGL9"/>
<dbReference type="SUPFAM" id="SSF51735">
    <property type="entry name" value="NAD(P)-binding Rossmann-fold domains"/>
    <property type="match status" value="1"/>
</dbReference>
<dbReference type="InterPro" id="IPR001509">
    <property type="entry name" value="Epimerase_deHydtase"/>
</dbReference>
<proteinExistence type="predicted"/>
<evidence type="ECO:0000313" key="3">
    <source>
        <dbReference type="Proteomes" id="UP000325291"/>
    </source>
</evidence>
<protein>
    <submittedName>
        <fullName evidence="2">NAD-dependent epimerase/dehydratase family protein</fullName>
    </submittedName>
</protein>
<evidence type="ECO:0000259" key="1">
    <source>
        <dbReference type="Pfam" id="PF01370"/>
    </source>
</evidence>
<gene>
    <name evidence="2" type="ORF">FLO80_10380</name>
</gene>
<dbReference type="EMBL" id="VINQ01000006">
    <property type="protein sequence ID" value="KAA0916125.1"/>
    <property type="molecule type" value="Genomic_DNA"/>
</dbReference>
<name>A0A5A9ZGL9_9RHOB</name>
<dbReference type="Pfam" id="PF01370">
    <property type="entry name" value="Epimerase"/>
    <property type="match status" value="1"/>
</dbReference>
<keyword evidence="3" id="KW-1185">Reference proteome</keyword>
<dbReference type="Gene3D" id="3.40.50.720">
    <property type="entry name" value="NAD(P)-binding Rossmann-like Domain"/>
    <property type="match status" value="1"/>
</dbReference>
<feature type="domain" description="NAD-dependent epimerase/dehydratase" evidence="1">
    <location>
        <begin position="11"/>
        <end position="218"/>
    </location>
</feature>